<keyword evidence="1 3" id="KW-0853">WD repeat</keyword>
<dbReference type="InterPro" id="IPR001680">
    <property type="entry name" value="WD40_rpt"/>
</dbReference>
<feature type="repeat" description="WD" evidence="3">
    <location>
        <begin position="580"/>
        <end position="621"/>
    </location>
</feature>
<organism evidence="6 7">
    <name type="scientific">Dulcicalothrix desertica PCC 7102</name>
    <dbReference type="NCBI Taxonomy" id="232991"/>
    <lineage>
        <taxon>Bacteria</taxon>
        <taxon>Bacillati</taxon>
        <taxon>Cyanobacteriota</taxon>
        <taxon>Cyanophyceae</taxon>
        <taxon>Nostocales</taxon>
        <taxon>Calotrichaceae</taxon>
        <taxon>Dulcicalothrix</taxon>
    </lineage>
</organism>
<feature type="repeat" description="WD" evidence="3">
    <location>
        <begin position="838"/>
        <end position="879"/>
    </location>
</feature>
<dbReference type="PROSITE" id="PS50082">
    <property type="entry name" value="WD_REPEATS_2"/>
    <property type="match status" value="14"/>
</dbReference>
<dbReference type="EMBL" id="RSCL01000007">
    <property type="protein sequence ID" value="RUT05908.1"/>
    <property type="molecule type" value="Genomic_DNA"/>
</dbReference>
<sequence>MELLTVEEGLAVVEQVLPQGHLNKVQQIVFRCSWAGQSYNEIAKTYDYDYGYIKDTGSKLWQLLSELFGEKVTKLNIKGVLLRYIKCRDVTCNVSTIHQAVFTQCSAGKQNYIDWGEAIDVSIFYGRQSELTTLQQWIKQDKCRLVALLGMGGIGKTALSVKLAQLVQEEFDFVIWRSLRDAPTIEELLDTLIKFFSSQQETNLPQTVGASLSRLIEYLRNSRCLIVLDNFDAVLSSGKRAGNYRLGHEDYGELLQRLSEIPHTSCLVLTSREKPAEVAAYSGEFLPVRSLQLSGLNNNDAQGILAAKGLTGSVDEIEKLIKCYAGNPLALKIAATSIFDLFNGSVAGFLHKGTTVFNGVRNLLDRQFQRLSQEEKDIMYWTCINREPIQVGQLQTDIVPAVSKGNILESLESLTWRSLIEKSRDVINHVSTNHVSTFTQQPVIMEYMTERLVTGAVEEIKTGKIELLNKYALIKTNAKDYIRFSQIRVILSPILAHLQSDLKLQSEIEQKLKNNLYNLRDKFPNLPGYCGGNLINLLRQLKVDLTGYDFSGLTIWQADLQGACLHDCNFSNTNISKSNFSQALANILSVDFSSDGKLLATGDANGDICLWDVGNIHTLNVETKHVTSLHGHVGWVWSIKFSPDGTLVSSGEDGTIRVWNISSGECLHVIQAYSIRCASVSFSPDGKILASGGVDGTIKIWDVKTWQCVNILNGHTKLLRVVAFSPSGLFIASGSDDHTIKLWNTKDAECLYTFTEHTDAVLSLAFSPSGRLLATGSADKTVKLWRLDTGECWKTLQGNQLDTVVTVAFSPNGDLVTGGEASVISLWNIETGQCLQTFGGHTRRVWSVTSNPQGNILASVSRDQTVRLWDVATGKCLKTLQGYTGRVWTVAFSQDGQFLASGTDNTVRLWNLSNNKCFQTFHGHTCEVCALTFTNNGKLASSSYDQTIRIWDTTNIDAHGRLLTNNKNAFTKDAIYRVSTIKGHVGFVFSVSCSPNGRILASGSADSTVKLWDIETGECFKTIDPQIGWVFSVVWSPDGEIFAASGRDGIIKLWNTKTWECLNTLKGHQSWVYSIAISPDSQILVSGGTDLSLRVWDIKTGNSKLIPQAHTNMITNIKCSPDGNTFASCSRDQTIKIWSYTGNYLKTLVGHKHWILGIDFHPKQPILASASQDQNIRLWNINTGECKNILQAPRPYEGMNITSITGLTVAQKATLKTLGAFDL</sequence>
<comment type="caution">
    <text evidence="6">The sequence shown here is derived from an EMBL/GenBank/DDBJ whole genome shotgun (WGS) entry which is preliminary data.</text>
</comment>
<evidence type="ECO:0000256" key="3">
    <source>
        <dbReference type="PROSITE-ProRule" id="PRU00221"/>
    </source>
</evidence>
<dbReference type="Gene3D" id="3.40.50.300">
    <property type="entry name" value="P-loop containing nucleotide triphosphate hydrolases"/>
    <property type="match status" value="1"/>
</dbReference>
<dbReference type="AlphaFoldDB" id="A0A3S1APD0"/>
<dbReference type="SUPFAM" id="SSF50998">
    <property type="entry name" value="Quinoprotein alcohol dehydrogenase-like"/>
    <property type="match status" value="1"/>
</dbReference>
<reference evidence="6" key="1">
    <citation type="submission" date="2018-12" db="EMBL/GenBank/DDBJ databases">
        <authorList>
            <person name="Will S."/>
            <person name="Neumann-Schaal M."/>
            <person name="Henke P."/>
        </authorList>
    </citation>
    <scope>NUCLEOTIDE SEQUENCE</scope>
    <source>
        <strain evidence="6">PCC 7102</strain>
    </source>
</reference>
<feature type="repeat" description="WD" evidence="3">
    <location>
        <begin position="754"/>
        <end position="795"/>
    </location>
</feature>
<dbReference type="InterPro" id="IPR036322">
    <property type="entry name" value="WD40_repeat_dom_sf"/>
</dbReference>
<dbReference type="InterPro" id="IPR002182">
    <property type="entry name" value="NB-ARC"/>
</dbReference>
<keyword evidence="2" id="KW-0677">Repeat</keyword>
<dbReference type="InterPro" id="IPR050349">
    <property type="entry name" value="WD_LIS1/nudF_dynein_reg"/>
</dbReference>
<evidence type="ECO:0000313" key="6">
    <source>
        <dbReference type="EMBL" id="RUT05908.1"/>
    </source>
</evidence>
<feature type="repeat" description="WD" evidence="3">
    <location>
        <begin position="921"/>
        <end position="952"/>
    </location>
</feature>
<evidence type="ECO:0008006" key="8">
    <source>
        <dbReference type="Google" id="ProtNLM"/>
    </source>
</evidence>
<dbReference type="Pfam" id="PF00400">
    <property type="entry name" value="WD40"/>
    <property type="match status" value="14"/>
</dbReference>
<dbReference type="PROSITE" id="PS00678">
    <property type="entry name" value="WD_REPEATS_1"/>
    <property type="match status" value="8"/>
</dbReference>
<dbReference type="GO" id="GO:0043531">
    <property type="term" value="F:ADP binding"/>
    <property type="evidence" value="ECO:0007669"/>
    <property type="project" value="InterPro"/>
</dbReference>
<feature type="repeat" description="WD" evidence="3">
    <location>
        <begin position="1107"/>
        <end position="1139"/>
    </location>
</feature>
<dbReference type="InterPro" id="IPR015943">
    <property type="entry name" value="WD40/YVTN_repeat-like_dom_sf"/>
</dbReference>
<accession>A0A3S1APD0</accession>
<dbReference type="Proteomes" id="UP000271624">
    <property type="component" value="Unassembled WGS sequence"/>
</dbReference>
<name>A0A3S1APD0_9CYAN</name>
<dbReference type="InterPro" id="IPR058651">
    <property type="entry name" value="HTH_VMAP-M9"/>
</dbReference>
<feature type="repeat" description="WD" evidence="3">
    <location>
        <begin position="712"/>
        <end position="753"/>
    </location>
</feature>
<feature type="repeat" description="WD" evidence="3">
    <location>
        <begin position="797"/>
        <end position="837"/>
    </location>
</feature>
<feature type="repeat" description="WD" evidence="3">
    <location>
        <begin position="1023"/>
        <end position="1064"/>
    </location>
</feature>
<feature type="repeat" description="WD" evidence="3">
    <location>
        <begin position="880"/>
        <end position="920"/>
    </location>
</feature>
<dbReference type="InterPro" id="IPR019775">
    <property type="entry name" value="WD40_repeat_CS"/>
</dbReference>
<proteinExistence type="predicted"/>
<dbReference type="Pfam" id="PF00931">
    <property type="entry name" value="NB-ARC"/>
    <property type="match status" value="1"/>
</dbReference>
<keyword evidence="7" id="KW-1185">Reference proteome</keyword>
<reference evidence="6" key="2">
    <citation type="journal article" date="2019" name="Genome Biol. Evol.">
        <title>Day and night: Metabolic profiles and evolutionary relationships of six axenic non-marine cyanobacteria.</title>
        <authorList>
            <person name="Will S.E."/>
            <person name="Henke P."/>
            <person name="Boedeker C."/>
            <person name="Huang S."/>
            <person name="Brinkmann H."/>
            <person name="Rohde M."/>
            <person name="Jarek M."/>
            <person name="Friedl T."/>
            <person name="Seufert S."/>
            <person name="Schumacher M."/>
            <person name="Overmann J."/>
            <person name="Neumann-Schaal M."/>
            <person name="Petersen J."/>
        </authorList>
    </citation>
    <scope>NUCLEOTIDE SEQUENCE [LARGE SCALE GENOMIC DNA]</scope>
    <source>
        <strain evidence="6">PCC 7102</strain>
    </source>
</reference>
<evidence type="ECO:0000256" key="1">
    <source>
        <dbReference type="ARBA" id="ARBA00022574"/>
    </source>
</evidence>
<dbReference type="SUPFAM" id="SSF52540">
    <property type="entry name" value="P-loop containing nucleoside triphosphate hydrolases"/>
    <property type="match status" value="1"/>
</dbReference>
<evidence type="ECO:0000259" key="5">
    <source>
        <dbReference type="Pfam" id="PF26355"/>
    </source>
</evidence>
<feature type="repeat" description="WD" evidence="3">
    <location>
        <begin position="1148"/>
        <end position="1189"/>
    </location>
</feature>
<dbReference type="RefSeq" id="WP_127081624.1">
    <property type="nucleotide sequence ID" value="NZ_RSCL01000007.1"/>
</dbReference>
<feature type="domain" description="vWA-MoxR associated protein N-terminal HTH" evidence="5">
    <location>
        <begin position="5"/>
        <end position="83"/>
    </location>
</feature>
<feature type="repeat" description="WD" evidence="3">
    <location>
        <begin position="629"/>
        <end position="669"/>
    </location>
</feature>
<dbReference type="PROSITE" id="PS50294">
    <property type="entry name" value="WD_REPEATS_REGION"/>
    <property type="match status" value="13"/>
</dbReference>
<feature type="repeat" description="WD" evidence="3">
    <location>
        <begin position="670"/>
        <end position="711"/>
    </location>
</feature>
<dbReference type="PRINTS" id="PR00320">
    <property type="entry name" value="GPROTEINBRPT"/>
</dbReference>
<dbReference type="Pfam" id="PF26355">
    <property type="entry name" value="HTH_VMAP-M9"/>
    <property type="match status" value="1"/>
</dbReference>
<dbReference type="PANTHER" id="PTHR44129">
    <property type="entry name" value="WD REPEAT-CONTAINING PROTEIN POP1"/>
    <property type="match status" value="1"/>
</dbReference>
<dbReference type="Gene3D" id="2.130.10.10">
    <property type="entry name" value="YVTN repeat-like/Quinoprotein amine dehydrogenase"/>
    <property type="match status" value="6"/>
</dbReference>
<dbReference type="InterPro" id="IPR027417">
    <property type="entry name" value="P-loop_NTPase"/>
</dbReference>
<dbReference type="SUPFAM" id="SSF50960">
    <property type="entry name" value="TolB, C-terminal domain"/>
    <property type="match status" value="1"/>
</dbReference>
<gene>
    <name evidence="6" type="ORF">DSM106972_031140</name>
</gene>
<dbReference type="SUPFAM" id="SSF50978">
    <property type="entry name" value="WD40 repeat-like"/>
    <property type="match status" value="1"/>
</dbReference>
<feature type="domain" description="NB-ARC" evidence="4">
    <location>
        <begin position="130"/>
        <end position="230"/>
    </location>
</feature>
<dbReference type="SUPFAM" id="SSF141571">
    <property type="entry name" value="Pentapeptide repeat-like"/>
    <property type="match status" value="1"/>
</dbReference>
<feature type="repeat" description="WD" evidence="3">
    <location>
        <begin position="1065"/>
        <end position="1106"/>
    </location>
</feature>
<dbReference type="InterPro" id="IPR020472">
    <property type="entry name" value="WD40_PAC1"/>
</dbReference>
<dbReference type="Gene3D" id="2.160.20.80">
    <property type="entry name" value="E3 ubiquitin-protein ligase SopA"/>
    <property type="match status" value="1"/>
</dbReference>
<protein>
    <recommendedName>
        <fullName evidence="8">NB-ARC domain-containing protein</fullName>
    </recommendedName>
</protein>
<dbReference type="OrthoDB" id="567898at2"/>
<evidence type="ECO:0000313" key="7">
    <source>
        <dbReference type="Proteomes" id="UP000271624"/>
    </source>
</evidence>
<dbReference type="InterPro" id="IPR001646">
    <property type="entry name" value="5peptide_repeat"/>
</dbReference>
<dbReference type="PRINTS" id="PR00364">
    <property type="entry name" value="DISEASERSIST"/>
</dbReference>
<evidence type="ECO:0000259" key="4">
    <source>
        <dbReference type="Pfam" id="PF00931"/>
    </source>
</evidence>
<feature type="repeat" description="WD" evidence="3">
    <location>
        <begin position="981"/>
        <end position="1022"/>
    </location>
</feature>
<dbReference type="CDD" id="cd00200">
    <property type="entry name" value="WD40"/>
    <property type="match status" value="2"/>
</dbReference>
<dbReference type="Pfam" id="PF00805">
    <property type="entry name" value="Pentapeptide"/>
    <property type="match status" value="1"/>
</dbReference>
<evidence type="ECO:0000256" key="2">
    <source>
        <dbReference type="ARBA" id="ARBA00022737"/>
    </source>
</evidence>
<dbReference type="SMART" id="SM00320">
    <property type="entry name" value="WD40"/>
    <property type="match status" value="14"/>
</dbReference>
<dbReference type="InterPro" id="IPR011047">
    <property type="entry name" value="Quinoprotein_ADH-like_sf"/>
</dbReference>